<feature type="chain" id="PRO_5014169100" description="6-Cys domain-containing protein" evidence="8">
    <location>
        <begin position="27"/>
        <end position="978"/>
    </location>
</feature>
<dbReference type="InterPro" id="IPR010884">
    <property type="entry name" value="6_CYS_dom"/>
</dbReference>
<name>A0A2H6K7D0_9APIC</name>
<evidence type="ECO:0000256" key="8">
    <source>
        <dbReference type="SAM" id="SignalP"/>
    </source>
</evidence>
<feature type="signal peptide" evidence="8">
    <location>
        <begin position="1"/>
        <end position="26"/>
    </location>
</feature>
<evidence type="ECO:0000259" key="9">
    <source>
        <dbReference type="PROSITE" id="PS51701"/>
    </source>
</evidence>
<evidence type="ECO:0000256" key="3">
    <source>
        <dbReference type="ARBA" id="ARBA00022475"/>
    </source>
</evidence>
<dbReference type="InterPro" id="IPR038160">
    <property type="entry name" value="6_CYS_dom_sf"/>
</dbReference>
<dbReference type="GeneID" id="39872629"/>
<dbReference type="VEuPathDB" id="PiroplasmaDB:BOVATA_003520"/>
<keyword evidence="3" id="KW-1003">Cell membrane</keyword>
<dbReference type="OrthoDB" id="365660at2759"/>
<dbReference type="GO" id="GO:0009986">
    <property type="term" value="C:cell surface"/>
    <property type="evidence" value="ECO:0007669"/>
    <property type="project" value="UniProtKB-SubCell"/>
</dbReference>
<dbReference type="AlphaFoldDB" id="A0A2H6K7D0"/>
<reference evidence="10 11" key="1">
    <citation type="journal article" date="2017" name="BMC Genomics">
        <title>Whole-genome assembly of Babesia ovata and comparative genomics between closely related pathogens.</title>
        <authorList>
            <person name="Yamagishi J."/>
            <person name="Asada M."/>
            <person name="Hakimi H."/>
            <person name="Tanaka T.Q."/>
            <person name="Sugimoto C."/>
            <person name="Kawazu S."/>
        </authorList>
    </citation>
    <scope>NUCLEOTIDE SEQUENCE [LARGE SCALE GENOMIC DNA]</scope>
    <source>
        <strain evidence="10 11">Miyake</strain>
    </source>
</reference>
<sequence length="978" mass="108831">MAKFSSRAALAFCAVALCSIVRLVAASCNFEYPPGLLSSNALVACHENLEVAYSAYAICPRQVNGTEYVWHPQPTSDDNGEIKTYVSENERLRSVSISDVIRTEGENPFITLESNVFRTDIRFKKPMFEMIALTEKRLIFICGPKDLVLNDELQRHLGRLDGFGKMQQLPWTTTTPLAAEIAKIGNGLGVFYLNRGRMDLPLQGCGSRPSPLFAADNEVAVDPITGVRSCVADPMSLSPIGFLCEGRIEPDGCMRSLINQNDEVVTAPTPYSYRDFDNRGPWVIARYFNGLALPPINGECRCVDSATGRVKARMEIRTKTDYVCDISRKALPEPFSRISGPWCSVVLHPGSTLTIRLPTQHVNSVSIGMASADDTDKVLDMDVDEYESTVAFSQPPAVYEYETELLPKDLTTLRHLASVYDFDIHNEALYHEALAGDALEMDVSQIARGEVKLTYHLDKPLAQRHATNAFDYHWALISKEEEVQEKIRGTVDLTIAFTHEYDIIGCDRGTPSVFDPNVSKAHCSVKSMANGIGDIYECKAHIKEELRQAGIYCRPDEELLPHNCESMGYDLHKNRMISIPGSVRNATPYPIQGFQLFDYFFRNNSPLSYACFCVDERGYERSRLVVESHHDEEFTSIINREKASHTLLPHILLPWHEVELSSGGLTSPESLLLNNISQESVNLRVGKTLSMTCGIALARPSECDSSDTTIDEDFPATWLPTQPEEFYYSVNETPDAIELIKVTYNDSLATTPGGFNVEYPSDKNGTKNNRLVVQSTMGAILISKNPIHKQFVPMTFVCGKTPETSDLSVITGNASTSDAPAQPLPNVMGLSMGYTWNAVEVKVETTDPYMQGCGVAYSSVELFKPETPKLYDADGQQIGCKIDLHATRKAAFYCPAPYVLDPPNCFSQVYVDGEVKNVSDFSKSLVASRSNHFVNLRFNRLRVRPEETLRQTPPLECRCVTVKGAVLSTIQIENYYSK</sequence>
<evidence type="ECO:0000256" key="5">
    <source>
        <dbReference type="ARBA" id="ARBA00023136"/>
    </source>
</evidence>
<keyword evidence="4 8" id="KW-0732">Signal</keyword>
<evidence type="ECO:0000256" key="2">
    <source>
        <dbReference type="ARBA" id="ARBA00004241"/>
    </source>
</evidence>
<keyword evidence="6" id="KW-1015">Disulfide bond</keyword>
<evidence type="ECO:0000256" key="4">
    <source>
        <dbReference type="ARBA" id="ARBA00022729"/>
    </source>
</evidence>
<keyword evidence="5" id="KW-0472">Membrane</keyword>
<proteinExistence type="predicted"/>
<comment type="caution">
    <text evidence="10">The sequence shown here is derived from an EMBL/GenBank/DDBJ whole genome shotgun (WGS) entry which is preliminary data.</text>
</comment>
<feature type="domain" description="6-Cys" evidence="9">
    <location>
        <begin position="849"/>
        <end position="978"/>
    </location>
</feature>
<evidence type="ECO:0000256" key="7">
    <source>
        <dbReference type="ARBA" id="ARBA00023180"/>
    </source>
</evidence>
<dbReference type="PROSITE" id="PS51701">
    <property type="entry name" value="6_CYS"/>
    <property type="match status" value="1"/>
</dbReference>
<organism evidence="10 11">
    <name type="scientific">Babesia ovata</name>
    <dbReference type="NCBI Taxonomy" id="189622"/>
    <lineage>
        <taxon>Eukaryota</taxon>
        <taxon>Sar</taxon>
        <taxon>Alveolata</taxon>
        <taxon>Apicomplexa</taxon>
        <taxon>Aconoidasida</taxon>
        <taxon>Piroplasmida</taxon>
        <taxon>Babesiidae</taxon>
        <taxon>Babesia</taxon>
    </lineage>
</organism>
<dbReference type="EMBL" id="BDSA01000001">
    <property type="protein sequence ID" value="GBE58859.1"/>
    <property type="molecule type" value="Genomic_DNA"/>
</dbReference>
<accession>A0A2H6K7D0</accession>
<dbReference type="Proteomes" id="UP000236319">
    <property type="component" value="Unassembled WGS sequence"/>
</dbReference>
<evidence type="ECO:0000313" key="10">
    <source>
        <dbReference type="EMBL" id="GBE58859.1"/>
    </source>
</evidence>
<evidence type="ECO:0000256" key="1">
    <source>
        <dbReference type="ARBA" id="ARBA00004236"/>
    </source>
</evidence>
<gene>
    <name evidence="10" type="ORF">BOVATA_003520</name>
</gene>
<comment type="subcellular location">
    <subcellularLocation>
        <location evidence="1">Cell membrane</location>
    </subcellularLocation>
    <subcellularLocation>
        <location evidence="2">Cell surface</location>
    </subcellularLocation>
</comment>
<evidence type="ECO:0000256" key="6">
    <source>
        <dbReference type="ARBA" id="ARBA00023157"/>
    </source>
</evidence>
<protein>
    <recommendedName>
        <fullName evidence="9">6-Cys domain-containing protein</fullName>
    </recommendedName>
</protein>
<dbReference type="RefSeq" id="XP_028865102.1">
    <property type="nucleotide sequence ID" value="XM_029009269.1"/>
</dbReference>
<evidence type="ECO:0000313" key="11">
    <source>
        <dbReference type="Proteomes" id="UP000236319"/>
    </source>
</evidence>
<keyword evidence="11" id="KW-1185">Reference proteome</keyword>
<dbReference type="Pfam" id="PF07422">
    <property type="entry name" value="s48_45"/>
    <property type="match status" value="1"/>
</dbReference>
<dbReference type="GO" id="GO:0005886">
    <property type="term" value="C:plasma membrane"/>
    <property type="evidence" value="ECO:0007669"/>
    <property type="project" value="UniProtKB-SubCell"/>
</dbReference>
<keyword evidence="7" id="KW-0325">Glycoprotein</keyword>
<dbReference type="Gene3D" id="2.60.40.2860">
    <property type="match status" value="1"/>
</dbReference>